<evidence type="ECO:0000256" key="3">
    <source>
        <dbReference type="SAM" id="Phobius"/>
    </source>
</evidence>
<accession>A0A7W7AKN3</accession>
<dbReference type="Pfam" id="PF01066">
    <property type="entry name" value="CDP-OH_P_transf"/>
    <property type="match status" value="1"/>
</dbReference>
<keyword evidence="5" id="KW-1185">Reference proteome</keyword>
<evidence type="ECO:0008006" key="6">
    <source>
        <dbReference type="Google" id="ProtNLM"/>
    </source>
</evidence>
<dbReference type="EMBL" id="JACHNY010000005">
    <property type="protein sequence ID" value="MBB4618581.1"/>
    <property type="molecule type" value="Genomic_DNA"/>
</dbReference>
<evidence type="ECO:0000256" key="1">
    <source>
        <dbReference type="ARBA" id="ARBA00022679"/>
    </source>
</evidence>
<name>A0A7W7AKN3_9SPHN</name>
<feature type="transmembrane region" description="Helical" evidence="3">
    <location>
        <begin position="20"/>
        <end position="41"/>
    </location>
</feature>
<dbReference type="GO" id="GO:0016780">
    <property type="term" value="F:phosphotransferase activity, for other substituted phosphate groups"/>
    <property type="evidence" value="ECO:0007669"/>
    <property type="project" value="InterPro"/>
</dbReference>
<keyword evidence="1 2" id="KW-0808">Transferase</keyword>
<dbReference type="Proteomes" id="UP000574769">
    <property type="component" value="Unassembled WGS sequence"/>
</dbReference>
<keyword evidence="3" id="KW-1133">Transmembrane helix</keyword>
<feature type="transmembrane region" description="Helical" evidence="3">
    <location>
        <begin position="47"/>
        <end position="68"/>
    </location>
</feature>
<dbReference type="AlphaFoldDB" id="A0A7W7AKN3"/>
<organism evidence="4 5">
    <name type="scientific">Sphingomonas abaci</name>
    <dbReference type="NCBI Taxonomy" id="237611"/>
    <lineage>
        <taxon>Bacteria</taxon>
        <taxon>Pseudomonadati</taxon>
        <taxon>Pseudomonadota</taxon>
        <taxon>Alphaproteobacteria</taxon>
        <taxon>Sphingomonadales</taxon>
        <taxon>Sphingomonadaceae</taxon>
        <taxon>Sphingomonas</taxon>
    </lineage>
</organism>
<comment type="caution">
    <text evidence="4">The sequence shown here is derived from an EMBL/GenBank/DDBJ whole genome shotgun (WGS) entry which is preliminary data.</text>
</comment>
<sequence length="270" mass="28800">MIHPLGRRLLPHALRMGVSANAVSVTGLSLGLGAAIAYSRYESPTLAMLGLLLSVMWLVADGLDGMVARATGTSSALGRLLDGVCDHGVFILIYVALALRVGTAGGWALAIAAGAAHAVQSSLYEGERTRFHRRVKGIAEGETAPGGGWLVRQYDRLAGLPGRLARPFERKLASSADPSALAQVYGARATAPMKLLSLETANVRVAAIFLACLVGDPRLFWWFEIGPLTLVVLAGLVWHRRVERGLLQFSTHNPTSPAEPARFFVKEQGQ</sequence>
<comment type="similarity">
    <text evidence="2">Belongs to the CDP-alcohol phosphatidyltransferase class-I family.</text>
</comment>
<dbReference type="InterPro" id="IPR048254">
    <property type="entry name" value="CDP_ALCOHOL_P_TRANSF_CS"/>
</dbReference>
<keyword evidence="3" id="KW-0812">Transmembrane</keyword>
<dbReference type="Gene3D" id="1.20.120.1760">
    <property type="match status" value="1"/>
</dbReference>
<dbReference type="InterPro" id="IPR000462">
    <property type="entry name" value="CDP-OH_P_trans"/>
</dbReference>
<dbReference type="GO" id="GO:0008654">
    <property type="term" value="P:phospholipid biosynthetic process"/>
    <property type="evidence" value="ECO:0007669"/>
    <property type="project" value="InterPro"/>
</dbReference>
<evidence type="ECO:0000313" key="4">
    <source>
        <dbReference type="EMBL" id="MBB4618581.1"/>
    </source>
</evidence>
<proteinExistence type="inferred from homology"/>
<protein>
    <recommendedName>
        <fullName evidence="6">CDP-alcohol phosphatidyltransferase family protein</fullName>
    </recommendedName>
</protein>
<dbReference type="RefSeq" id="WP_343059053.1">
    <property type="nucleotide sequence ID" value="NZ_JACHNY010000005.1"/>
</dbReference>
<evidence type="ECO:0000256" key="2">
    <source>
        <dbReference type="RuleBase" id="RU003750"/>
    </source>
</evidence>
<dbReference type="InterPro" id="IPR043130">
    <property type="entry name" value="CDP-OH_PTrfase_TM_dom"/>
</dbReference>
<dbReference type="GO" id="GO:0016020">
    <property type="term" value="C:membrane"/>
    <property type="evidence" value="ECO:0007669"/>
    <property type="project" value="InterPro"/>
</dbReference>
<gene>
    <name evidence="4" type="ORF">GGQ96_002724</name>
</gene>
<evidence type="ECO:0000313" key="5">
    <source>
        <dbReference type="Proteomes" id="UP000574769"/>
    </source>
</evidence>
<dbReference type="PROSITE" id="PS00379">
    <property type="entry name" value="CDP_ALCOHOL_P_TRANSF"/>
    <property type="match status" value="1"/>
</dbReference>
<keyword evidence="3" id="KW-0472">Membrane</keyword>
<reference evidence="4 5" key="1">
    <citation type="submission" date="2020-08" db="EMBL/GenBank/DDBJ databases">
        <title>Genomic Encyclopedia of Type Strains, Phase IV (KMG-IV): sequencing the most valuable type-strain genomes for metagenomic binning, comparative biology and taxonomic classification.</title>
        <authorList>
            <person name="Goeker M."/>
        </authorList>
    </citation>
    <scope>NUCLEOTIDE SEQUENCE [LARGE SCALE GENOMIC DNA]</scope>
    <source>
        <strain evidence="4 5">DSM 15867</strain>
    </source>
</reference>
<feature type="transmembrane region" description="Helical" evidence="3">
    <location>
        <begin position="220"/>
        <end position="238"/>
    </location>
</feature>